<feature type="domain" description="Jacalin-type lectin" evidence="18">
    <location>
        <begin position="1252"/>
        <end position="1393"/>
    </location>
</feature>
<evidence type="ECO:0000256" key="9">
    <source>
        <dbReference type="ARBA" id="ARBA00023239"/>
    </source>
</evidence>
<evidence type="ECO:0000256" key="1">
    <source>
        <dbReference type="ARBA" id="ARBA00004141"/>
    </source>
</evidence>
<evidence type="ECO:0000256" key="4">
    <source>
        <dbReference type="ARBA" id="ARBA00022692"/>
    </source>
</evidence>
<feature type="transmembrane region" description="Helical" evidence="15">
    <location>
        <begin position="731"/>
        <end position="751"/>
    </location>
</feature>
<dbReference type="CDD" id="cd04590">
    <property type="entry name" value="CBS_pair_CorC_HlyC_assoc"/>
    <property type="match status" value="1"/>
</dbReference>
<dbReference type="VEuPathDB" id="FungiDB:PC110_g11932"/>
<protein>
    <recommendedName>
        <fullName evidence="3">hydroxymethylglutaryl-CoA lyase</fullName>
        <ecNumber evidence="3">4.1.3.4</ecNumber>
    </recommendedName>
</protein>
<dbReference type="Pfam" id="PF01419">
    <property type="entry name" value="Jacalin"/>
    <property type="match status" value="1"/>
</dbReference>
<sequence>MKVPRARGRRVMATRLATRVMGSATPFAAAVSGYPSFVKIVEVGPRDGLQNEKTNVSTDDKVKFINLLSDTGLSAIEATSFVSPKWVPQMADNAYVLKGITRKEGVSYPGFDSAVAAGAKEVAIFGAASEAFSQKNINCSIEESLERFRPVCEKASTLGVRVRGYVSCVLGCPYQGPVEPSAVAAVALKMLEMGCYEVSLGDTIGVGNPASTLAMLQATKQVIPVDRLAVHFHDTYGQALSNILIALQEGIAVVDSSVAGLGGCPYASGASGNVATEDVLYMVHGLGIQTGVDLQKVIEAGEFITNLLGHPTHSKVAQAMGSKSKKTSRTGSMGSSNSKNKQHASSTAGADSGAGANGVRAQITSKDKAILDLKNARDRLKKYQARLDIEANQLHDSAKRLLQAGKRDRAKLALKLKKYKEQQMHQADEHLIQVLGMLDTVEWETQQLQVFEGLKAGNSILNAIHKEMTVEAVEELMLETEEAQATANEISRIIGGSLTVEDEDAVLTELAEIEKLEGDALAVAMPEAPTTALDTTDISMDVTAATSADEDTKSKTRAVKNKKEAPLSSPYQAPLPFFPITRHSLPFMAVGTPTIALGATHECEFFTPWCDPASFYLYLAMSLLLICAAGMMAGLTMGLLSLDMLNMRILEMEGSDEEKKYAKQVLPVLTKHHLLLVTLLIVNASANEALPIFLNKLVPEAVSILLSVTCVLLFGEIIPSAVFTGPNQLRIAAMLCPFVKVLMAITCPIGYPISRVLDMWLGDDHDPAQYKRKEIKALVTLQRENDAARRTFVDHLRQSHQVVDTPTHSHTVTTMSAIGDKQRLLTPHSLYEDSAQGTRLHVDEVTIIHGALDLAAKTVTEVMIPMEDVYMLELDTELGPDMLASVLASGHSRIPVYEKHKSNIVGLLLVKKLIVLDPDDRRPIRDLILRKPILVNPKESCYSILNEFQKGRSHIALVTKDVDVVLRCWRSEEEIPKNIVFEGIVTIEDVIEELIQEEIEDESDVYVHDIVDYWQARYRKVVKGTGNSASSDSGLTDLFGSTSASESASASGSWDGVFVGDSESASASDESATTEESGSSSEASGVSASASDTSDTTSLSAPGDASSSVSSGSGEIYQGSLADSTSESQEASAATSTSASWDDSELESDAASEESAESGSASEASAASSSSTATSSTASSSGDASGSVASSGNFDQSSLFNSTSGSQDSSATTDSASAEASASSDGSGSSAGTNAPAATKSPEPSISVEDSVQLSESFGGPHGTEFTDEAIATSGQTVGSITIWAGKRVDGIALEITAPVATTFNHGGGGGTPTTLKLGPDEYITSMEAHWGKRKGRTRIFYLRFGTSVGNSLEGGSMTDSKSTVTAPEGFQLGGFFGRDGDEIDLLGAIWTSIVPITPAPGAPTPAPTPWVEKIIDHDAVVPFKQPEPVTIFEKAAIKFKPQLHITNGCHAYPAVNVGGQTSGGLKTKGAPSAGCKGSGWGSQVYGRSTWHNGIWAIMYSWYFPKDSPSTGLGHRHDWEHVIVWIDNPEIAEPKILAVTPSAHSGYSAQAPPDANKVDGNSVKVKYLSKWPINHALESTGEAGDYQDLIMWEQMTDAARLALENTSFGKANVPMKDGNFVGKLDKAWPFKN</sequence>
<evidence type="ECO:0000313" key="20">
    <source>
        <dbReference type="EMBL" id="KAG6953390.1"/>
    </source>
</evidence>
<dbReference type="InterPro" id="IPR002550">
    <property type="entry name" value="CNNM"/>
</dbReference>
<dbReference type="Pfam" id="PF00682">
    <property type="entry name" value="HMGL-like"/>
    <property type="match status" value="1"/>
</dbReference>
<evidence type="ECO:0000256" key="11">
    <source>
        <dbReference type="PROSITE-ProRule" id="PRU00703"/>
    </source>
</evidence>
<evidence type="ECO:0000259" key="19">
    <source>
        <dbReference type="PROSITE" id="PS51846"/>
    </source>
</evidence>
<feature type="domain" description="CBS" evidence="17">
    <location>
        <begin position="928"/>
        <end position="1002"/>
    </location>
</feature>
<evidence type="ECO:0000256" key="7">
    <source>
        <dbReference type="ARBA" id="ARBA00022989"/>
    </source>
</evidence>
<dbReference type="VEuPathDB" id="FungiDB:PC110_g11933"/>
<evidence type="ECO:0000256" key="10">
    <source>
        <dbReference type="ARBA" id="ARBA00049877"/>
    </source>
</evidence>
<evidence type="ECO:0000256" key="6">
    <source>
        <dbReference type="ARBA" id="ARBA00022737"/>
    </source>
</evidence>
<keyword evidence="7 12" id="KW-1133">Transmembrane helix</keyword>
<dbReference type="PROSITE" id="PS51752">
    <property type="entry name" value="JACALIN_LECTIN"/>
    <property type="match status" value="1"/>
</dbReference>
<dbReference type="FunFam" id="3.20.20.70:FF:000201">
    <property type="entry name" value="Hydroxymethylglutaryl-CoA lyase"/>
    <property type="match status" value="1"/>
</dbReference>
<dbReference type="InterPro" id="IPR000891">
    <property type="entry name" value="PYR_CT"/>
</dbReference>
<feature type="domain" description="CNNM transmembrane" evidence="19">
    <location>
        <begin position="611"/>
        <end position="793"/>
    </location>
</feature>
<dbReference type="PROSITE" id="PS51371">
    <property type="entry name" value="CBS"/>
    <property type="match status" value="1"/>
</dbReference>
<dbReference type="InterPro" id="IPR005024">
    <property type="entry name" value="Snf7_fam"/>
</dbReference>
<dbReference type="EMBL" id="JAENGZ010000830">
    <property type="protein sequence ID" value="KAG6953390.1"/>
    <property type="molecule type" value="Genomic_DNA"/>
</dbReference>
<comment type="pathway">
    <text evidence="2">Metabolic intermediate metabolism; (S)-3-hydroxy-3-methylglutaryl-CoA degradation; acetoacetate from (S)-3-hydroxy-3-methylglutaryl-CoA: step 1/1.</text>
</comment>
<keyword evidence="11" id="KW-0129">CBS domain</keyword>
<evidence type="ECO:0000256" key="2">
    <source>
        <dbReference type="ARBA" id="ARBA00005143"/>
    </source>
</evidence>
<evidence type="ECO:0000259" key="17">
    <source>
        <dbReference type="PROSITE" id="PS51371"/>
    </source>
</evidence>
<dbReference type="InterPro" id="IPR000138">
    <property type="entry name" value="HMG_CoA_lyase_AS"/>
</dbReference>
<feature type="domain" description="Pyruvate carboxyltransferase" evidence="16">
    <location>
        <begin position="38"/>
        <end position="298"/>
    </location>
</feature>
<comment type="caution">
    <text evidence="20">The sequence shown here is derived from an EMBL/GenBank/DDBJ whole genome shotgun (WGS) entry which is preliminary data.</text>
</comment>
<dbReference type="PANTHER" id="PTHR42738">
    <property type="entry name" value="HYDROXYMETHYLGLUTARYL-COA LYASE"/>
    <property type="match status" value="1"/>
</dbReference>
<dbReference type="GO" id="GO:0004419">
    <property type="term" value="F:hydroxymethylglutaryl-CoA lyase activity"/>
    <property type="evidence" value="ECO:0007669"/>
    <property type="project" value="UniProtKB-EC"/>
</dbReference>
<dbReference type="PANTHER" id="PTHR42738:SF7">
    <property type="entry name" value="HYDROXYMETHYLGLUTARYL-COA LYASE"/>
    <property type="match status" value="1"/>
</dbReference>
<feature type="compositionally biased region" description="Low complexity" evidence="14">
    <location>
        <begin position="1157"/>
        <end position="1192"/>
    </location>
</feature>
<dbReference type="EC" id="4.1.3.4" evidence="3"/>
<dbReference type="FunFam" id="3.10.580.10:FF:000006">
    <property type="entry name" value="DUF21 and CBS domain protein"/>
    <property type="match status" value="1"/>
</dbReference>
<evidence type="ECO:0000259" key="16">
    <source>
        <dbReference type="PROSITE" id="PS50991"/>
    </source>
</evidence>
<dbReference type="SMART" id="SM00915">
    <property type="entry name" value="Jacalin"/>
    <property type="match status" value="1"/>
</dbReference>
<dbReference type="CDD" id="cd07938">
    <property type="entry name" value="DRE_TIM_HMGL"/>
    <property type="match status" value="1"/>
</dbReference>
<feature type="transmembrane region" description="Helical" evidence="15">
    <location>
        <begin position="615"/>
        <end position="640"/>
    </location>
</feature>
<feature type="transmembrane region" description="Helical" evidence="15">
    <location>
        <begin position="702"/>
        <end position="724"/>
    </location>
</feature>
<proteinExistence type="predicted"/>
<dbReference type="InterPro" id="IPR043594">
    <property type="entry name" value="HMGL"/>
</dbReference>
<dbReference type="NCBIfam" id="NF004283">
    <property type="entry name" value="PRK05692.1"/>
    <property type="match status" value="1"/>
</dbReference>
<dbReference type="PROSITE" id="PS51846">
    <property type="entry name" value="CNNM"/>
    <property type="match status" value="1"/>
</dbReference>
<evidence type="ECO:0000256" key="3">
    <source>
        <dbReference type="ARBA" id="ARBA00012910"/>
    </source>
</evidence>
<feature type="coiled-coil region" evidence="13">
    <location>
        <begin position="366"/>
        <end position="422"/>
    </location>
</feature>
<evidence type="ECO:0000256" key="8">
    <source>
        <dbReference type="ARBA" id="ARBA00023136"/>
    </source>
</evidence>
<dbReference type="GO" id="GO:0007034">
    <property type="term" value="P:vacuolar transport"/>
    <property type="evidence" value="ECO:0007669"/>
    <property type="project" value="InterPro"/>
</dbReference>
<dbReference type="Pfam" id="PF03357">
    <property type="entry name" value="Snf7"/>
    <property type="match status" value="1"/>
</dbReference>
<evidence type="ECO:0000256" key="13">
    <source>
        <dbReference type="SAM" id="Coils"/>
    </source>
</evidence>
<feature type="compositionally biased region" description="Low complexity" evidence="14">
    <location>
        <begin position="344"/>
        <end position="354"/>
    </location>
</feature>
<dbReference type="GO" id="GO:0046951">
    <property type="term" value="P:ketone body biosynthetic process"/>
    <property type="evidence" value="ECO:0007669"/>
    <property type="project" value="TreeGrafter"/>
</dbReference>
<name>A0A8T1U336_9STRA</name>
<accession>A0A8T1U336</accession>
<feature type="transmembrane region" description="Helical" evidence="15">
    <location>
        <begin position="661"/>
        <end position="682"/>
    </location>
</feature>
<dbReference type="Proteomes" id="UP000688947">
    <property type="component" value="Unassembled WGS sequence"/>
</dbReference>
<organism evidence="20 21">
    <name type="scientific">Phytophthora cactorum</name>
    <dbReference type="NCBI Taxonomy" id="29920"/>
    <lineage>
        <taxon>Eukaryota</taxon>
        <taxon>Sar</taxon>
        <taxon>Stramenopiles</taxon>
        <taxon>Oomycota</taxon>
        <taxon>Peronosporomycetes</taxon>
        <taxon>Peronosporales</taxon>
        <taxon>Peronosporaceae</taxon>
        <taxon>Phytophthora</taxon>
    </lineage>
</organism>
<evidence type="ECO:0000313" key="21">
    <source>
        <dbReference type="Proteomes" id="UP000688947"/>
    </source>
</evidence>
<feature type="compositionally biased region" description="Low complexity" evidence="14">
    <location>
        <begin position="1202"/>
        <end position="1233"/>
    </location>
</feature>
<evidence type="ECO:0000256" key="15">
    <source>
        <dbReference type="SAM" id="Phobius"/>
    </source>
</evidence>
<evidence type="ECO:0000259" key="18">
    <source>
        <dbReference type="PROSITE" id="PS51752"/>
    </source>
</evidence>
<comment type="catalytic activity">
    <reaction evidence="10">
        <text>(3S)-3-hydroxy-3-methylglutaryl-CoA = acetoacetate + acetyl-CoA</text>
        <dbReference type="Rhea" id="RHEA:24404"/>
        <dbReference type="ChEBI" id="CHEBI:13705"/>
        <dbReference type="ChEBI" id="CHEBI:43074"/>
        <dbReference type="ChEBI" id="CHEBI:57288"/>
        <dbReference type="EC" id="4.1.3.4"/>
    </reaction>
</comment>
<dbReference type="CDD" id="cd09615">
    <property type="entry name" value="Jacalin_EEP"/>
    <property type="match status" value="1"/>
</dbReference>
<feature type="compositionally biased region" description="Low complexity" evidence="14">
    <location>
        <begin position="1041"/>
        <end position="1114"/>
    </location>
</feature>
<reference evidence="20" key="1">
    <citation type="submission" date="2021-01" db="EMBL/GenBank/DDBJ databases">
        <title>Phytophthora aleatoria, a newly-described species from Pinus radiata is distinct from Phytophthora cactorum isolates based on comparative genomics.</title>
        <authorList>
            <person name="Mcdougal R."/>
            <person name="Panda P."/>
            <person name="Williams N."/>
            <person name="Studholme D.J."/>
        </authorList>
    </citation>
    <scope>NUCLEOTIDE SEQUENCE</scope>
    <source>
        <strain evidence="20">NZFS 3830</strain>
    </source>
</reference>
<feature type="region of interest" description="Disordered" evidence="14">
    <location>
        <begin position="545"/>
        <end position="567"/>
    </location>
</feature>
<evidence type="ECO:0000256" key="5">
    <source>
        <dbReference type="ARBA" id="ARBA00022723"/>
    </source>
</evidence>
<keyword evidence="6" id="KW-0677">Repeat</keyword>
<keyword evidence="9" id="KW-0456">Lyase</keyword>
<keyword evidence="8 12" id="KW-0472">Membrane</keyword>
<evidence type="ECO:0000256" key="12">
    <source>
        <dbReference type="PROSITE-ProRule" id="PRU01193"/>
    </source>
</evidence>
<dbReference type="Pfam" id="PF01595">
    <property type="entry name" value="CNNM"/>
    <property type="match status" value="1"/>
</dbReference>
<dbReference type="InterPro" id="IPR000644">
    <property type="entry name" value="CBS_dom"/>
</dbReference>
<comment type="subcellular location">
    <subcellularLocation>
        <location evidence="1">Membrane</location>
        <topology evidence="1">Multi-pass membrane protein</topology>
    </subcellularLocation>
</comment>
<dbReference type="OrthoDB" id="5353557at2759"/>
<dbReference type="GO" id="GO:0046872">
    <property type="term" value="F:metal ion binding"/>
    <property type="evidence" value="ECO:0007669"/>
    <property type="project" value="UniProtKB-KW"/>
</dbReference>
<keyword evidence="4 12" id="KW-0812">Transmembrane</keyword>
<dbReference type="InterPro" id="IPR044751">
    <property type="entry name" value="Ion_transp-like_CBS"/>
</dbReference>
<keyword evidence="5" id="KW-0479">Metal-binding</keyword>
<gene>
    <name evidence="20" type="ORF">JG687_00012426</name>
</gene>
<feature type="region of interest" description="Disordered" evidence="14">
    <location>
        <begin position="315"/>
        <end position="359"/>
    </location>
</feature>
<dbReference type="InterPro" id="IPR008701">
    <property type="entry name" value="NPP1"/>
</dbReference>
<feature type="compositionally biased region" description="Polar residues" evidence="14">
    <location>
        <begin position="1242"/>
        <end position="1256"/>
    </location>
</feature>
<dbReference type="Pfam" id="PF05630">
    <property type="entry name" value="NPP1"/>
    <property type="match status" value="1"/>
</dbReference>
<feature type="compositionally biased region" description="Acidic residues" evidence="14">
    <location>
        <begin position="1142"/>
        <end position="1156"/>
    </location>
</feature>
<dbReference type="VEuPathDB" id="FungiDB:PC110_g11935"/>
<dbReference type="GO" id="GO:0010960">
    <property type="term" value="P:magnesium ion homeostasis"/>
    <property type="evidence" value="ECO:0007669"/>
    <property type="project" value="UniProtKB-ARBA"/>
</dbReference>
<dbReference type="PROSITE" id="PS50991">
    <property type="entry name" value="PYR_CT"/>
    <property type="match status" value="1"/>
</dbReference>
<dbReference type="VEuPathDB" id="FungiDB:PC110_g11934"/>
<dbReference type="GO" id="GO:0016020">
    <property type="term" value="C:membrane"/>
    <property type="evidence" value="ECO:0007669"/>
    <property type="project" value="UniProtKB-SubCell"/>
</dbReference>
<feature type="region of interest" description="Disordered" evidence="14">
    <location>
        <begin position="1040"/>
        <end position="1265"/>
    </location>
</feature>
<dbReference type="PROSITE" id="PS01062">
    <property type="entry name" value="HMG_COA_LYASE"/>
    <property type="match status" value="1"/>
</dbReference>
<keyword evidence="13" id="KW-0175">Coiled coil</keyword>
<dbReference type="GO" id="GO:0006552">
    <property type="term" value="P:L-leucine catabolic process"/>
    <property type="evidence" value="ECO:0007669"/>
    <property type="project" value="TreeGrafter"/>
</dbReference>
<dbReference type="InterPro" id="IPR001229">
    <property type="entry name" value="Jacalin-like_lectin_dom"/>
</dbReference>
<evidence type="ECO:0000256" key="14">
    <source>
        <dbReference type="SAM" id="MobiDB-lite"/>
    </source>
</evidence>
<feature type="compositionally biased region" description="Low complexity" evidence="14">
    <location>
        <begin position="1122"/>
        <end position="1141"/>
    </location>
</feature>